<comment type="catalytic activity">
    <reaction evidence="9">
        <text>L-seryl-[protein] + ATP = O-phospho-L-seryl-[protein] + ADP + H(+)</text>
        <dbReference type="Rhea" id="RHEA:17989"/>
        <dbReference type="Rhea" id="RHEA-COMP:9863"/>
        <dbReference type="Rhea" id="RHEA-COMP:11604"/>
        <dbReference type="ChEBI" id="CHEBI:15378"/>
        <dbReference type="ChEBI" id="CHEBI:29999"/>
        <dbReference type="ChEBI" id="CHEBI:30616"/>
        <dbReference type="ChEBI" id="CHEBI:83421"/>
        <dbReference type="ChEBI" id="CHEBI:456216"/>
        <dbReference type="EC" id="2.7.11.1"/>
    </reaction>
</comment>
<keyword evidence="3 11" id="KW-0723">Serine/threonine-protein kinase</keyword>
<evidence type="ECO:0000313" key="15">
    <source>
        <dbReference type="Proteomes" id="UP000812440"/>
    </source>
</evidence>
<dbReference type="InterPro" id="IPR017441">
    <property type="entry name" value="Protein_kinase_ATP_BS"/>
</dbReference>
<dbReference type="EMBL" id="JAACNH010000002">
    <property type="protein sequence ID" value="KAG8452743.1"/>
    <property type="molecule type" value="Genomic_DNA"/>
</dbReference>
<dbReference type="EC" id="2.7.11.1" evidence="2"/>
<evidence type="ECO:0000256" key="6">
    <source>
        <dbReference type="ARBA" id="ARBA00022777"/>
    </source>
</evidence>
<dbReference type="SUPFAM" id="SSF56112">
    <property type="entry name" value="Protein kinase-like (PK-like)"/>
    <property type="match status" value="1"/>
</dbReference>
<gene>
    <name evidence="14" type="ORF">GDO86_004508</name>
</gene>
<dbReference type="PROSITE" id="PS50011">
    <property type="entry name" value="PROTEIN_KINASE_DOM"/>
    <property type="match status" value="1"/>
</dbReference>
<reference evidence="14" key="1">
    <citation type="thesis" date="2020" institute="ProQuest LLC" country="789 East Eisenhower Parkway, Ann Arbor, MI, USA">
        <title>Comparative Genomics and Chromosome Evolution.</title>
        <authorList>
            <person name="Mudd A.B."/>
        </authorList>
    </citation>
    <scope>NUCLEOTIDE SEQUENCE</scope>
    <source>
        <strain evidence="14">Female2</strain>
        <tissue evidence="14">Blood</tissue>
    </source>
</reference>
<dbReference type="InterPro" id="IPR008271">
    <property type="entry name" value="Ser/Thr_kinase_AS"/>
</dbReference>
<evidence type="ECO:0000256" key="11">
    <source>
        <dbReference type="RuleBase" id="RU000304"/>
    </source>
</evidence>
<feature type="binding site" evidence="10">
    <location>
        <position position="55"/>
    </location>
    <ligand>
        <name>ATP</name>
        <dbReference type="ChEBI" id="CHEBI:30616"/>
    </ligand>
</feature>
<keyword evidence="4" id="KW-0808">Transferase</keyword>
<sequence length="376" mass="42117">MDESDVLADDIQDDGFQVPVSISERYKVGRTIGDGNFAIVKECVERSTGREYALKIINKSKCRGKEHMIQSEVSILRRVKHPNIVLLIEEMDMPCELYLVMELVKGGDLFDAITSTNKYTERDANGMLYNLMSAIKYLHSLNIVHRDIKPENLLVYEHQDGSKSLKLGDFGLATVVDGPLYTVCGTPTYVAPEIIAETGYGLKVDIWAAGVITYILLCGFPPFRGSADDQEALFHQILMGHVDFPSPYWDNVSDSAKGLITRMLQVDVDHRYSAPQVLEHPWVNDDGLPENEYPLSVAGKIKKHFNTGPKPNCTSAGVSVIATTPLDKERQIFRRRCNQDVRNRYVSQQAAQEFTSESEDYSPSSSETVRSPNSPF</sequence>
<feature type="region of interest" description="Disordered" evidence="12">
    <location>
        <begin position="348"/>
        <end position="376"/>
    </location>
</feature>
<dbReference type="Gene3D" id="1.10.510.10">
    <property type="entry name" value="Transferase(Phosphotransferase) domain 1"/>
    <property type="match status" value="1"/>
</dbReference>
<dbReference type="FunFam" id="1.10.510.10:FF:000066">
    <property type="entry name" value="Serine/threonine-protein kinase DCLK1 isoform 2"/>
    <property type="match status" value="1"/>
</dbReference>
<dbReference type="Pfam" id="PF00069">
    <property type="entry name" value="Pkinase"/>
    <property type="match status" value="1"/>
</dbReference>
<evidence type="ECO:0000256" key="2">
    <source>
        <dbReference type="ARBA" id="ARBA00012513"/>
    </source>
</evidence>
<keyword evidence="15" id="KW-1185">Reference proteome</keyword>
<protein>
    <recommendedName>
        <fullName evidence="2">non-specific serine/threonine protein kinase</fullName>
        <ecNumber evidence="2">2.7.11.1</ecNumber>
    </recommendedName>
</protein>
<dbReference type="PANTHER" id="PTHR24347">
    <property type="entry name" value="SERINE/THREONINE-PROTEIN KINASE"/>
    <property type="match status" value="1"/>
</dbReference>
<dbReference type="CDD" id="cd14095">
    <property type="entry name" value="STKc_DCKL"/>
    <property type="match status" value="1"/>
</dbReference>
<dbReference type="AlphaFoldDB" id="A0A8T2K919"/>
<evidence type="ECO:0000259" key="13">
    <source>
        <dbReference type="PROSITE" id="PS50011"/>
    </source>
</evidence>
<name>A0A8T2K919_9PIPI</name>
<dbReference type="Proteomes" id="UP000812440">
    <property type="component" value="Chromosome 2"/>
</dbReference>
<evidence type="ECO:0000313" key="14">
    <source>
        <dbReference type="EMBL" id="KAG8452743.1"/>
    </source>
</evidence>
<evidence type="ECO:0000256" key="5">
    <source>
        <dbReference type="ARBA" id="ARBA00022741"/>
    </source>
</evidence>
<dbReference type="InterPro" id="IPR000719">
    <property type="entry name" value="Prot_kinase_dom"/>
</dbReference>
<organism evidence="14 15">
    <name type="scientific">Hymenochirus boettgeri</name>
    <name type="common">Congo dwarf clawed frog</name>
    <dbReference type="NCBI Taxonomy" id="247094"/>
    <lineage>
        <taxon>Eukaryota</taxon>
        <taxon>Metazoa</taxon>
        <taxon>Chordata</taxon>
        <taxon>Craniata</taxon>
        <taxon>Vertebrata</taxon>
        <taxon>Euteleostomi</taxon>
        <taxon>Amphibia</taxon>
        <taxon>Batrachia</taxon>
        <taxon>Anura</taxon>
        <taxon>Pipoidea</taxon>
        <taxon>Pipidae</taxon>
        <taxon>Pipinae</taxon>
        <taxon>Hymenochirus</taxon>
    </lineage>
</organism>
<feature type="domain" description="Protein kinase" evidence="13">
    <location>
        <begin position="26"/>
        <end position="283"/>
    </location>
</feature>
<keyword evidence="7 10" id="KW-0067">ATP-binding</keyword>
<comment type="similarity">
    <text evidence="1">Belongs to the protein kinase superfamily. CAMK Ser/Thr protein kinase family. CaMK subfamily.</text>
</comment>
<evidence type="ECO:0000256" key="8">
    <source>
        <dbReference type="ARBA" id="ARBA00047899"/>
    </source>
</evidence>
<dbReference type="PROSITE" id="PS00107">
    <property type="entry name" value="PROTEIN_KINASE_ATP"/>
    <property type="match status" value="1"/>
</dbReference>
<evidence type="ECO:0000256" key="9">
    <source>
        <dbReference type="ARBA" id="ARBA00048679"/>
    </source>
</evidence>
<accession>A0A8T2K919</accession>
<comment type="catalytic activity">
    <reaction evidence="8">
        <text>L-threonyl-[protein] + ATP = O-phospho-L-threonyl-[protein] + ADP + H(+)</text>
        <dbReference type="Rhea" id="RHEA:46608"/>
        <dbReference type="Rhea" id="RHEA-COMP:11060"/>
        <dbReference type="Rhea" id="RHEA-COMP:11605"/>
        <dbReference type="ChEBI" id="CHEBI:15378"/>
        <dbReference type="ChEBI" id="CHEBI:30013"/>
        <dbReference type="ChEBI" id="CHEBI:30616"/>
        <dbReference type="ChEBI" id="CHEBI:61977"/>
        <dbReference type="ChEBI" id="CHEBI:456216"/>
        <dbReference type="EC" id="2.7.11.1"/>
    </reaction>
</comment>
<dbReference type="OrthoDB" id="1738954at2759"/>
<keyword evidence="5 10" id="KW-0547">Nucleotide-binding</keyword>
<evidence type="ECO:0000256" key="1">
    <source>
        <dbReference type="ARBA" id="ARBA00005354"/>
    </source>
</evidence>
<comment type="caution">
    <text evidence="14">The sequence shown here is derived from an EMBL/GenBank/DDBJ whole genome shotgun (WGS) entry which is preliminary data.</text>
</comment>
<dbReference type="InterPro" id="IPR011009">
    <property type="entry name" value="Kinase-like_dom_sf"/>
</dbReference>
<proteinExistence type="inferred from homology"/>
<evidence type="ECO:0000256" key="12">
    <source>
        <dbReference type="SAM" id="MobiDB-lite"/>
    </source>
</evidence>
<evidence type="ECO:0000256" key="7">
    <source>
        <dbReference type="ARBA" id="ARBA00022840"/>
    </source>
</evidence>
<dbReference type="SMART" id="SM00220">
    <property type="entry name" value="S_TKc"/>
    <property type="match status" value="1"/>
</dbReference>
<dbReference type="GO" id="GO:0004674">
    <property type="term" value="F:protein serine/threonine kinase activity"/>
    <property type="evidence" value="ECO:0007669"/>
    <property type="project" value="UniProtKB-KW"/>
</dbReference>
<evidence type="ECO:0000256" key="10">
    <source>
        <dbReference type="PROSITE-ProRule" id="PRU10141"/>
    </source>
</evidence>
<keyword evidence="6" id="KW-0418">Kinase</keyword>
<dbReference type="GO" id="GO:0005524">
    <property type="term" value="F:ATP binding"/>
    <property type="evidence" value="ECO:0007669"/>
    <property type="project" value="UniProtKB-UniRule"/>
</dbReference>
<evidence type="ECO:0000256" key="4">
    <source>
        <dbReference type="ARBA" id="ARBA00022679"/>
    </source>
</evidence>
<dbReference type="PROSITE" id="PS00108">
    <property type="entry name" value="PROTEIN_KINASE_ST"/>
    <property type="match status" value="1"/>
</dbReference>
<dbReference type="FunFam" id="3.30.200.20:FF:000057">
    <property type="entry name" value="Serine/threonine-protein kinase DCLK1 isoform 2"/>
    <property type="match status" value="1"/>
</dbReference>
<dbReference type="Gene3D" id="3.30.200.20">
    <property type="entry name" value="Phosphorylase Kinase, domain 1"/>
    <property type="match status" value="1"/>
</dbReference>
<evidence type="ECO:0000256" key="3">
    <source>
        <dbReference type="ARBA" id="ARBA00022527"/>
    </source>
</evidence>